<dbReference type="AlphaFoldDB" id="A0A2N4UIB2"/>
<reference evidence="3 4" key="1">
    <citation type="submission" date="2017-10" db="EMBL/GenBank/DDBJ databases">
        <title>Two draft genome sequences of Pusillimonas sp. strains isolated from a nitrate- and radionuclide-contaminated groundwater in Russia.</title>
        <authorList>
            <person name="Grouzdev D.S."/>
            <person name="Tourova T.P."/>
            <person name="Goeva M.A."/>
            <person name="Babich T.L."/>
            <person name="Sokolova D.S."/>
            <person name="Abdullin R."/>
            <person name="Poltaraus A.B."/>
            <person name="Toshchakov S.V."/>
            <person name="Nazina T.N."/>
        </authorList>
    </citation>
    <scope>NUCLEOTIDE SEQUENCE [LARGE SCALE GENOMIC DNA]</scope>
    <source>
        <strain evidence="3 4">JR1/69-2-13</strain>
    </source>
</reference>
<evidence type="ECO:0000256" key="1">
    <source>
        <dbReference type="ARBA" id="ARBA00023125"/>
    </source>
</evidence>
<dbReference type="SUPFAM" id="SSF52172">
    <property type="entry name" value="CheY-like"/>
    <property type="match status" value="1"/>
</dbReference>
<evidence type="ECO:0000313" key="4">
    <source>
        <dbReference type="Proteomes" id="UP000234328"/>
    </source>
</evidence>
<accession>A0A2N4UIB2</accession>
<proteinExistence type="predicted"/>
<dbReference type="Proteomes" id="UP000234328">
    <property type="component" value="Unassembled WGS sequence"/>
</dbReference>
<sequence length="309" mass="33885">MPRSARIYRRRSANRFTNVIERFNPITLVIMPITNVIPRAKFEPAFAGLSSHNTTGSHMIPAPTVLVLNARPAKVLQHHVSQLQSHGYTVNVCTDLQALCQSAAQYLGQFNTPWAIMLASSFVDNCGAARRLRGLFPAVGILALVTSGKEGLLTHALRSGADNYCRYSASAALLMATLHPLLARAAAAGLSVFPAAQVSGMPEAPEYWALVERGWVLIGPQQQRIRLTTGERALLSTLVAAPGLRVSHGRLLNAINCSYPGSRRPYHHARLTLLVSRLRRKLRAQGCEAPFKSVHRWGYMLTSLVHDRS</sequence>
<evidence type="ECO:0000259" key="2">
    <source>
        <dbReference type="SMART" id="SM00862"/>
    </source>
</evidence>
<comment type="caution">
    <text evidence="3">The sequence shown here is derived from an EMBL/GenBank/DDBJ whole genome shotgun (WGS) entry which is preliminary data.</text>
</comment>
<dbReference type="InterPro" id="IPR016032">
    <property type="entry name" value="Sig_transdc_resp-reg_C-effctor"/>
</dbReference>
<dbReference type="SMART" id="SM00862">
    <property type="entry name" value="Trans_reg_C"/>
    <property type="match status" value="1"/>
</dbReference>
<keyword evidence="4" id="KW-1185">Reference proteome</keyword>
<dbReference type="EMBL" id="PDNV01000003">
    <property type="protein sequence ID" value="PLC54763.1"/>
    <property type="molecule type" value="Genomic_DNA"/>
</dbReference>
<keyword evidence="1" id="KW-0238">DNA-binding</keyword>
<dbReference type="InterPro" id="IPR001867">
    <property type="entry name" value="OmpR/PhoB-type_DNA-bd"/>
</dbReference>
<dbReference type="GO" id="GO:0003677">
    <property type="term" value="F:DNA binding"/>
    <property type="evidence" value="ECO:0007669"/>
    <property type="project" value="UniProtKB-KW"/>
</dbReference>
<gene>
    <name evidence="3" type="ORF">CR155_04630</name>
</gene>
<dbReference type="Gene3D" id="1.10.10.10">
    <property type="entry name" value="Winged helix-like DNA-binding domain superfamily/Winged helix DNA-binding domain"/>
    <property type="match status" value="1"/>
</dbReference>
<dbReference type="InterPro" id="IPR011006">
    <property type="entry name" value="CheY-like_superfamily"/>
</dbReference>
<evidence type="ECO:0000313" key="3">
    <source>
        <dbReference type="EMBL" id="PLC54763.1"/>
    </source>
</evidence>
<dbReference type="GO" id="GO:0000160">
    <property type="term" value="P:phosphorelay signal transduction system"/>
    <property type="evidence" value="ECO:0007669"/>
    <property type="project" value="InterPro"/>
</dbReference>
<name>A0A2N4UIB2_9BURK</name>
<dbReference type="InterPro" id="IPR036388">
    <property type="entry name" value="WH-like_DNA-bd_sf"/>
</dbReference>
<protein>
    <recommendedName>
        <fullName evidence="2">OmpR/PhoB-type domain-containing protein</fullName>
    </recommendedName>
</protein>
<dbReference type="GO" id="GO:0006355">
    <property type="term" value="P:regulation of DNA-templated transcription"/>
    <property type="evidence" value="ECO:0007669"/>
    <property type="project" value="InterPro"/>
</dbReference>
<dbReference type="Pfam" id="PF00486">
    <property type="entry name" value="Trans_reg_C"/>
    <property type="match status" value="1"/>
</dbReference>
<organism evidence="3 4">
    <name type="scientific">Pollutimonas nitritireducens</name>
    <dbReference type="NCBI Taxonomy" id="2045209"/>
    <lineage>
        <taxon>Bacteria</taxon>
        <taxon>Pseudomonadati</taxon>
        <taxon>Pseudomonadota</taxon>
        <taxon>Betaproteobacteria</taxon>
        <taxon>Burkholderiales</taxon>
        <taxon>Alcaligenaceae</taxon>
        <taxon>Pollutimonas</taxon>
    </lineage>
</organism>
<dbReference type="SUPFAM" id="SSF46894">
    <property type="entry name" value="C-terminal effector domain of the bipartite response regulators"/>
    <property type="match status" value="1"/>
</dbReference>
<feature type="domain" description="OmpR/PhoB-type" evidence="2">
    <location>
        <begin position="222"/>
        <end position="301"/>
    </location>
</feature>